<evidence type="ECO:0000256" key="2">
    <source>
        <dbReference type="ARBA" id="ARBA00022527"/>
    </source>
</evidence>
<protein>
    <submittedName>
        <fullName evidence="10">Dual specificity protein kinase YAK1</fullName>
    </submittedName>
</protein>
<dbReference type="InterPro" id="IPR011009">
    <property type="entry name" value="Kinase-like_dom_sf"/>
</dbReference>
<proteinExistence type="inferred from homology"/>
<dbReference type="PANTHER" id="PTHR24058">
    <property type="entry name" value="DUAL SPECIFICITY PROTEIN KINASE"/>
    <property type="match status" value="1"/>
</dbReference>
<keyword evidence="11" id="KW-1185">Reference proteome</keyword>
<organism evidence="10 11">
    <name type="scientific">Metschnikowia aff. pulcherrima</name>
    <dbReference type="NCBI Taxonomy" id="2163413"/>
    <lineage>
        <taxon>Eukaryota</taxon>
        <taxon>Fungi</taxon>
        <taxon>Dikarya</taxon>
        <taxon>Ascomycota</taxon>
        <taxon>Saccharomycotina</taxon>
        <taxon>Pichiomycetes</taxon>
        <taxon>Metschnikowiaceae</taxon>
        <taxon>Metschnikowia</taxon>
    </lineage>
</organism>
<evidence type="ECO:0000313" key="10">
    <source>
        <dbReference type="EMBL" id="QBM87302.1"/>
    </source>
</evidence>
<keyword evidence="6 7" id="KW-0067">ATP-binding</keyword>
<feature type="compositionally biased region" description="Polar residues" evidence="8">
    <location>
        <begin position="196"/>
        <end position="206"/>
    </location>
</feature>
<dbReference type="GO" id="GO:0005737">
    <property type="term" value="C:cytoplasm"/>
    <property type="evidence" value="ECO:0007669"/>
    <property type="project" value="TreeGrafter"/>
</dbReference>
<feature type="region of interest" description="Disordered" evidence="8">
    <location>
        <begin position="39"/>
        <end position="67"/>
    </location>
</feature>
<reference evidence="11" key="1">
    <citation type="submission" date="2019-03" db="EMBL/GenBank/DDBJ databases">
        <title>Snf2 controls pulcherriminic acid biosynthesis and connects pigmentation and antifungal activity of the yeast Metschnikowia pulcherrima.</title>
        <authorList>
            <person name="Gore-Lloyd D."/>
            <person name="Sumann I."/>
            <person name="Brachmann A.O."/>
            <person name="Schneeberger K."/>
            <person name="Ortiz-Merino R.A."/>
            <person name="Moreno-Beltran M."/>
            <person name="Schlaefli M."/>
            <person name="Kirner P."/>
            <person name="Santos Kron A."/>
            <person name="Wolfe K.H."/>
            <person name="Piel J."/>
            <person name="Ahrens C.H."/>
            <person name="Henk D."/>
            <person name="Freimoser F.M."/>
        </authorList>
    </citation>
    <scope>NUCLEOTIDE SEQUENCE [LARGE SCALE GENOMIC DNA]</scope>
    <source>
        <strain evidence="11">APC 1.2</strain>
    </source>
</reference>
<dbReference type="Gene3D" id="3.30.200.20">
    <property type="entry name" value="Phosphorylase Kinase, domain 1"/>
    <property type="match status" value="1"/>
</dbReference>
<keyword evidence="4 7" id="KW-0547">Nucleotide-binding</keyword>
<feature type="compositionally biased region" description="Polar residues" evidence="8">
    <location>
        <begin position="249"/>
        <end position="259"/>
    </location>
</feature>
<feature type="region of interest" description="Disordered" evidence="8">
    <location>
        <begin position="87"/>
        <end position="174"/>
    </location>
</feature>
<dbReference type="SUPFAM" id="SSF56112">
    <property type="entry name" value="Protein kinase-like (PK-like)"/>
    <property type="match status" value="1"/>
</dbReference>
<dbReference type="GO" id="GO:0005856">
    <property type="term" value="C:cytoskeleton"/>
    <property type="evidence" value="ECO:0007669"/>
    <property type="project" value="TreeGrafter"/>
</dbReference>
<feature type="compositionally biased region" description="Polar residues" evidence="8">
    <location>
        <begin position="110"/>
        <end position="121"/>
    </location>
</feature>
<evidence type="ECO:0000256" key="8">
    <source>
        <dbReference type="SAM" id="MobiDB-lite"/>
    </source>
</evidence>
<feature type="compositionally biased region" description="Basic and acidic residues" evidence="8">
    <location>
        <begin position="90"/>
        <end position="109"/>
    </location>
</feature>
<dbReference type="PROSITE" id="PS00107">
    <property type="entry name" value="PROTEIN_KINASE_ATP"/>
    <property type="match status" value="1"/>
</dbReference>
<dbReference type="GO" id="GO:0005524">
    <property type="term" value="F:ATP binding"/>
    <property type="evidence" value="ECO:0007669"/>
    <property type="project" value="UniProtKB-UniRule"/>
</dbReference>
<feature type="compositionally biased region" description="Low complexity" evidence="8">
    <location>
        <begin position="42"/>
        <end position="51"/>
    </location>
</feature>
<evidence type="ECO:0000256" key="3">
    <source>
        <dbReference type="ARBA" id="ARBA00022679"/>
    </source>
</evidence>
<dbReference type="GO" id="GO:0004674">
    <property type="term" value="F:protein serine/threonine kinase activity"/>
    <property type="evidence" value="ECO:0007669"/>
    <property type="project" value="UniProtKB-KW"/>
</dbReference>
<dbReference type="EMBL" id="CP034457">
    <property type="protein sequence ID" value="QBM87302.1"/>
    <property type="molecule type" value="Genomic_DNA"/>
</dbReference>
<dbReference type="Gene3D" id="1.10.510.10">
    <property type="entry name" value="Transferase(Phosphotransferase) domain 1"/>
    <property type="match status" value="1"/>
</dbReference>
<evidence type="ECO:0000313" key="11">
    <source>
        <dbReference type="Proteomes" id="UP000292447"/>
    </source>
</evidence>
<accession>A0A4P6XJ38</accession>
<dbReference type="Pfam" id="PF00069">
    <property type="entry name" value="Pkinase"/>
    <property type="match status" value="1"/>
</dbReference>
<evidence type="ECO:0000256" key="4">
    <source>
        <dbReference type="ARBA" id="ARBA00022741"/>
    </source>
</evidence>
<keyword evidence="3" id="KW-0808">Transferase</keyword>
<gene>
    <name evidence="10" type="primary">MPUL0B05040</name>
    <name evidence="10" type="ORF">METSCH_B05040</name>
</gene>
<keyword evidence="5 10" id="KW-0418">Kinase</keyword>
<dbReference type="PANTHER" id="PTHR24058:SF22">
    <property type="entry name" value="DUAL SPECIFICITY TYROSINE-PHOSPHORYLATION-REGULATED KINASE 4"/>
    <property type="match status" value="1"/>
</dbReference>
<evidence type="ECO:0000256" key="1">
    <source>
        <dbReference type="ARBA" id="ARBA00008867"/>
    </source>
</evidence>
<dbReference type="InterPro" id="IPR008271">
    <property type="entry name" value="Ser/Thr_kinase_AS"/>
</dbReference>
<dbReference type="InterPro" id="IPR050494">
    <property type="entry name" value="Ser_Thr_dual-spec_kinase"/>
</dbReference>
<dbReference type="GO" id="GO:0030447">
    <property type="term" value="P:filamentous growth"/>
    <property type="evidence" value="ECO:0007669"/>
    <property type="project" value="UniProtKB-ARBA"/>
</dbReference>
<feature type="binding site" evidence="7">
    <location>
        <position position="405"/>
    </location>
    <ligand>
        <name>ATP</name>
        <dbReference type="ChEBI" id="CHEBI:30616"/>
    </ligand>
</feature>
<dbReference type="PROSITE" id="PS00108">
    <property type="entry name" value="PROTEIN_KINASE_ST"/>
    <property type="match status" value="1"/>
</dbReference>
<dbReference type="STRING" id="2163413.A0A4P6XJ38"/>
<evidence type="ECO:0000256" key="5">
    <source>
        <dbReference type="ARBA" id="ARBA00022777"/>
    </source>
</evidence>
<feature type="compositionally biased region" description="Basic residues" evidence="8">
    <location>
        <begin position="152"/>
        <end position="167"/>
    </location>
</feature>
<name>A0A4P6XJ38_9ASCO</name>
<comment type="similarity">
    <text evidence="1">Belongs to the protein kinase superfamily. CMGC Ser/Thr protein kinase family. MNB/DYRK subfamily.</text>
</comment>
<evidence type="ECO:0000256" key="6">
    <source>
        <dbReference type="ARBA" id="ARBA00022840"/>
    </source>
</evidence>
<feature type="region of interest" description="Disordered" evidence="8">
    <location>
        <begin position="196"/>
        <end position="265"/>
    </location>
</feature>
<dbReference type="Proteomes" id="UP000292447">
    <property type="component" value="Chromosome II"/>
</dbReference>
<sequence length="756" mass="86065">MSNLSPGFSARFASIELDLATALAPPKTRSLRKQYPANLYPHNHNNATNTTPSKAPRLSTAARAETRSCSSQKLHITLLGSHKRNLHLVQGKEDRNVDENRHEDKHTRLNDTQNASFMKDTSSSRKKQSSAAVHDRTLPQVRSLSHSEIHTRRNHHYAVLASKKRQPSKSTKTLEVGIESASAVDVPFADKPTIFTSYSPSRNVSAGHTPRSQEDVYTRLYQSSQKPRLRPEKPSRPNFGLQEKFVSKRTPSAAKSTLPQPREKPTSISEMYLMIHKADPAFFTESNALDPQLTAQEPIPASDLINSQEGKHLTVYERGELMRNSSVYYVPQTWKDYTPDINVSSFKNNYGFDDKEGNYIVRLLDHIEYRYEIVRVLGTGSFGNVVHCRDHKYSARGQRRNVAIKLIKNELDWSLQAVSEIKMLKHLMAALHGKINSFIMNYCDHFHFRGHMCIVSEMLSLNLYTFLELGHFRGVSLSLVKNFAYKILKGLQFVHDQKVIHCDIKPENIMIRLPLNYNPGDSDVLGFDVKLIDFGSSCFESETSFSYIQSRFYRAPEVILGSKYSHEIDIWSFGCVLAELFTGSPLLPGKNELEQIALILEMFGAPPSSFVLAERKRLIRFMKMDTHRKLNDPLVSDPSVYANKPSIQVDEKKLKKTLLYTLFNLDGKINLQFLNMQLQAMEPKDHLQMPTLSPFKRNVRISARSLDVSLRLHGSGEDKADQTNFSRFMGLIFQWSPSTRPKATDLLQSPFLKEFA</sequence>
<dbReference type="InterPro" id="IPR017441">
    <property type="entry name" value="Protein_kinase_ATP_BS"/>
</dbReference>
<keyword evidence="2" id="KW-0723">Serine/threonine-protein kinase</keyword>
<evidence type="ECO:0000256" key="7">
    <source>
        <dbReference type="PROSITE-ProRule" id="PRU10141"/>
    </source>
</evidence>
<dbReference type="PROSITE" id="PS50011">
    <property type="entry name" value="PROTEIN_KINASE_DOM"/>
    <property type="match status" value="1"/>
</dbReference>
<evidence type="ECO:0000259" key="9">
    <source>
        <dbReference type="PROSITE" id="PS50011"/>
    </source>
</evidence>
<feature type="domain" description="Protein kinase" evidence="9">
    <location>
        <begin position="371"/>
        <end position="752"/>
    </location>
</feature>
<dbReference type="InterPro" id="IPR000719">
    <property type="entry name" value="Prot_kinase_dom"/>
</dbReference>
<dbReference type="AlphaFoldDB" id="A0A4P6XJ38"/>
<dbReference type="SMART" id="SM00220">
    <property type="entry name" value="S_TKc"/>
    <property type="match status" value="1"/>
</dbReference>